<dbReference type="GO" id="GO:0008270">
    <property type="term" value="F:zinc ion binding"/>
    <property type="evidence" value="ECO:0007669"/>
    <property type="project" value="UniProtKB-KW"/>
</dbReference>
<comment type="subcellular location">
    <subcellularLocation>
        <location evidence="1">Nucleus</location>
    </subcellularLocation>
</comment>
<evidence type="ECO:0000256" key="7">
    <source>
        <dbReference type="ARBA" id="ARBA00023163"/>
    </source>
</evidence>
<gene>
    <name evidence="12" type="primary">106055571</name>
    <name evidence="15 16" type="synonym">LOC106055571</name>
</gene>
<evidence type="ECO:0000256" key="5">
    <source>
        <dbReference type="ARBA" id="ARBA00022833"/>
    </source>
</evidence>
<evidence type="ECO:0000256" key="8">
    <source>
        <dbReference type="ARBA" id="ARBA00023242"/>
    </source>
</evidence>
<dbReference type="STRING" id="6526.A0A2C9JF14"/>
<organism evidence="12 13">
    <name type="scientific">Biomphalaria glabrata</name>
    <name type="common">Bloodfluke planorb</name>
    <name type="synonym">Freshwater snail</name>
    <dbReference type="NCBI Taxonomy" id="6526"/>
    <lineage>
        <taxon>Eukaryota</taxon>
        <taxon>Metazoa</taxon>
        <taxon>Spiralia</taxon>
        <taxon>Lophotrochozoa</taxon>
        <taxon>Mollusca</taxon>
        <taxon>Gastropoda</taxon>
        <taxon>Heterobranchia</taxon>
        <taxon>Euthyneura</taxon>
        <taxon>Panpulmonata</taxon>
        <taxon>Hygrophila</taxon>
        <taxon>Lymnaeoidea</taxon>
        <taxon>Planorbidae</taxon>
        <taxon>Biomphalaria</taxon>
    </lineage>
</organism>
<evidence type="ECO:0000313" key="15">
    <source>
        <dbReference type="RefSeq" id="XP_055872138.1"/>
    </source>
</evidence>
<dbReference type="GO" id="GO:0000977">
    <property type="term" value="F:RNA polymerase II transcription regulatory region sequence-specific DNA binding"/>
    <property type="evidence" value="ECO:0007669"/>
    <property type="project" value="TreeGrafter"/>
</dbReference>
<dbReference type="PROSITE" id="PS50157">
    <property type="entry name" value="ZINC_FINGER_C2H2_2"/>
    <property type="match status" value="3"/>
</dbReference>
<dbReference type="RefSeq" id="XP_055872138.1">
    <property type="nucleotide sequence ID" value="XM_056016163.1"/>
</dbReference>
<keyword evidence="2" id="KW-0479">Metal-binding</keyword>
<keyword evidence="14" id="KW-1185">Reference proteome</keyword>
<reference evidence="15 16" key="2">
    <citation type="submission" date="2025-04" db="UniProtKB">
        <authorList>
            <consortium name="RefSeq"/>
        </authorList>
    </citation>
    <scope>IDENTIFICATION</scope>
</reference>
<evidence type="ECO:0000313" key="16">
    <source>
        <dbReference type="RefSeq" id="XP_055872139.1"/>
    </source>
</evidence>
<name>A0A2C9JF14_BIOGL</name>
<evidence type="ECO:0000256" key="3">
    <source>
        <dbReference type="ARBA" id="ARBA00022737"/>
    </source>
</evidence>
<proteinExistence type="predicted"/>
<sequence>MMPIYPRPLSLVLSPAPSPPTPVGFLPSYILGENYLTSVSSPNSLPYYLPSLLPYGSLCSTATWGAQAQLQDSRSGDEHALTPSPLRNHWPVTSSGRPFLWERSPLAGVSTDPRLGLPSRRITYDTRYVQHVAPSPNDTSDSSPDTVAETKPKKRRFDFSRLAESATSDLEGCQSPEVVTPPTNQIQIISHVMGLEENIRLLRENYRQVMSAGALVDTPLRHPQCTGEKLKIRRPRRTKKEFICKYCGRQFSKSYNLLIHERTHTDERPYPCEICNKAFRRQDHLRDHRYIHSKEKPFKCDICGKGFCQSRTLAGHKATHGSGHDYVTERKAFSTQRLHSATFASNEQQPVEEMKSIELAIKTEPVQLPTPDTKLSQTKSFTMDTILSTVDSKAILSNHG</sequence>
<reference evidence="12" key="1">
    <citation type="submission" date="2020-05" db="UniProtKB">
        <authorList>
            <consortium name="EnsemblMetazoa"/>
        </authorList>
    </citation>
    <scope>IDENTIFICATION</scope>
    <source>
        <strain evidence="12">BB02</strain>
    </source>
</reference>
<dbReference type="AlphaFoldDB" id="A0A2C9JF14"/>
<dbReference type="PROSITE" id="PS00028">
    <property type="entry name" value="ZINC_FINGER_C2H2_1"/>
    <property type="match status" value="3"/>
</dbReference>
<evidence type="ECO:0000256" key="1">
    <source>
        <dbReference type="ARBA" id="ARBA00004123"/>
    </source>
</evidence>
<evidence type="ECO:0000313" key="12">
    <source>
        <dbReference type="EnsemblMetazoa" id="BGLB001632-PB"/>
    </source>
</evidence>
<dbReference type="VEuPathDB" id="VectorBase:BGLAX_044011"/>
<dbReference type="KEGG" id="bgt:106055571"/>
<feature type="domain" description="C2H2-type" evidence="11">
    <location>
        <begin position="242"/>
        <end position="269"/>
    </location>
</feature>
<dbReference type="InterPro" id="IPR050717">
    <property type="entry name" value="C2H2-ZF_Transcription_Reg"/>
</dbReference>
<keyword evidence="5" id="KW-0862">Zinc</keyword>
<dbReference type="RefSeq" id="XP_055872139.1">
    <property type="nucleotide sequence ID" value="XM_056016164.1"/>
</dbReference>
<dbReference type="Pfam" id="PF00096">
    <property type="entry name" value="zf-C2H2"/>
    <property type="match status" value="3"/>
</dbReference>
<feature type="compositionally biased region" description="Low complexity" evidence="10">
    <location>
        <begin position="134"/>
        <end position="146"/>
    </location>
</feature>
<feature type="domain" description="C2H2-type" evidence="11">
    <location>
        <begin position="298"/>
        <end position="325"/>
    </location>
</feature>
<evidence type="ECO:0000313" key="14">
    <source>
        <dbReference type="Proteomes" id="UP001165740"/>
    </source>
</evidence>
<dbReference type="SUPFAM" id="SSF57667">
    <property type="entry name" value="beta-beta-alpha zinc fingers"/>
    <property type="match status" value="2"/>
</dbReference>
<dbReference type="InterPro" id="IPR013087">
    <property type="entry name" value="Znf_C2H2_type"/>
</dbReference>
<dbReference type="EnsemblMetazoa" id="BGLB001632-RB">
    <property type="protein sequence ID" value="BGLB001632-PB"/>
    <property type="gene ID" value="BGLB001632"/>
</dbReference>
<protein>
    <submittedName>
        <fullName evidence="15 16">Protein krueppel-like</fullName>
    </submittedName>
</protein>
<evidence type="ECO:0000256" key="4">
    <source>
        <dbReference type="ARBA" id="ARBA00022771"/>
    </source>
</evidence>
<evidence type="ECO:0000256" key="2">
    <source>
        <dbReference type="ARBA" id="ARBA00022723"/>
    </source>
</evidence>
<dbReference type="OMA" id="SNIKTDH"/>
<dbReference type="FunFam" id="3.30.160.60:FF:000311">
    <property type="entry name" value="protein odd-skipped-related 2 isoform X1"/>
    <property type="match status" value="1"/>
</dbReference>
<evidence type="ECO:0000256" key="10">
    <source>
        <dbReference type="SAM" id="MobiDB-lite"/>
    </source>
</evidence>
<keyword evidence="4 9" id="KW-0863">Zinc-finger</keyword>
<dbReference type="Gene3D" id="3.30.160.60">
    <property type="entry name" value="Classic Zinc Finger"/>
    <property type="match status" value="3"/>
</dbReference>
<dbReference type="OrthoDB" id="9451254at2759"/>
<dbReference type="PANTHER" id="PTHR14196">
    <property type="entry name" value="ODD-SKIPPED - RELATED"/>
    <property type="match status" value="1"/>
</dbReference>
<feature type="region of interest" description="Disordered" evidence="10">
    <location>
        <begin position="131"/>
        <end position="159"/>
    </location>
</feature>
<dbReference type="FunFam" id="3.30.160.60:FF:000512">
    <property type="entry name" value="zinc finger protein 197 isoform X1"/>
    <property type="match status" value="1"/>
</dbReference>
<dbReference type="GO" id="GO:0005634">
    <property type="term" value="C:nucleus"/>
    <property type="evidence" value="ECO:0007669"/>
    <property type="project" value="UniProtKB-SubCell"/>
</dbReference>
<evidence type="ECO:0000256" key="9">
    <source>
        <dbReference type="PROSITE-ProRule" id="PRU00042"/>
    </source>
</evidence>
<dbReference type="SMART" id="SM00355">
    <property type="entry name" value="ZnF_C2H2"/>
    <property type="match status" value="3"/>
</dbReference>
<accession>A0A2C9JF14</accession>
<evidence type="ECO:0000256" key="6">
    <source>
        <dbReference type="ARBA" id="ARBA00023015"/>
    </source>
</evidence>
<feature type="domain" description="C2H2-type" evidence="11">
    <location>
        <begin position="270"/>
        <end position="297"/>
    </location>
</feature>
<keyword evidence="8" id="KW-0539">Nucleus</keyword>
<keyword evidence="3" id="KW-0677">Repeat</keyword>
<dbReference type="VEuPathDB" id="VectorBase:BGLB001632"/>
<keyword evidence="7" id="KW-0804">Transcription</keyword>
<dbReference type="InterPro" id="IPR036236">
    <property type="entry name" value="Znf_C2H2_sf"/>
</dbReference>
<keyword evidence="6" id="KW-0805">Transcription regulation</keyword>
<evidence type="ECO:0000259" key="11">
    <source>
        <dbReference type="PROSITE" id="PS50157"/>
    </source>
</evidence>
<dbReference type="Proteomes" id="UP000076420">
    <property type="component" value="Unassembled WGS sequence"/>
</dbReference>
<dbReference type="PANTHER" id="PTHR14196:SF0">
    <property type="entry name" value="PROTEIN BOWEL"/>
    <property type="match status" value="1"/>
</dbReference>
<dbReference type="Proteomes" id="UP001165740">
    <property type="component" value="Chromosome 17"/>
</dbReference>
<dbReference type="GO" id="GO:0000981">
    <property type="term" value="F:DNA-binding transcription factor activity, RNA polymerase II-specific"/>
    <property type="evidence" value="ECO:0007669"/>
    <property type="project" value="TreeGrafter"/>
</dbReference>
<evidence type="ECO:0000313" key="13">
    <source>
        <dbReference type="Proteomes" id="UP000076420"/>
    </source>
</evidence>
<dbReference type="FunFam" id="3.30.160.60:FF:002571">
    <property type="entry name" value="Protein odd-skipped-related 2"/>
    <property type="match status" value="1"/>
</dbReference>